<gene>
    <name evidence="10" type="ORF">NKR19_g8443</name>
</gene>
<dbReference type="GO" id="GO:0008810">
    <property type="term" value="F:cellulase activity"/>
    <property type="evidence" value="ECO:0007669"/>
    <property type="project" value="UniProtKB-EC"/>
</dbReference>
<evidence type="ECO:0000313" key="11">
    <source>
        <dbReference type="Proteomes" id="UP001174691"/>
    </source>
</evidence>
<dbReference type="Pfam" id="PF00734">
    <property type="entry name" value="CBM_1"/>
    <property type="match status" value="1"/>
</dbReference>
<proteinExistence type="inferred from homology"/>
<dbReference type="PANTHER" id="PTHR34142">
    <property type="entry name" value="ENDO-BETA-1,4-GLUCANASE A"/>
    <property type="match status" value="1"/>
</dbReference>
<dbReference type="Gene3D" id="3.20.20.80">
    <property type="entry name" value="Glycosidases"/>
    <property type="match status" value="1"/>
</dbReference>
<evidence type="ECO:0000259" key="9">
    <source>
        <dbReference type="PROSITE" id="PS51164"/>
    </source>
</evidence>
<dbReference type="GO" id="GO:0009251">
    <property type="term" value="P:glucan catabolic process"/>
    <property type="evidence" value="ECO:0007669"/>
    <property type="project" value="UniProtKB-ARBA"/>
</dbReference>
<dbReference type="PROSITE" id="PS00562">
    <property type="entry name" value="CBM1_1"/>
    <property type="match status" value="1"/>
</dbReference>
<reference evidence="10" key="1">
    <citation type="submission" date="2022-07" db="EMBL/GenBank/DDBJ databases">
        <title>Fungi with potential for degradation of polypropylene.</title>
        <authorList>
            <person name="Gostincar C."/>
        </authorList>
    </citation>
    <scope>NUCLEOTIDE SEQUENCE</scope>
    <source>
        <strain evidence="10">EXF-13287</strain>
    </source>
</reference>
<evidence type="ECO:0000256" key="2">
    <source>
        <dbReference type="ARBA" id="ARBA00005641"/>
    </source>
</evidence>
<comment type="catalytic activity">
    <reaction evidence="1">
        <text>Endohydrolysis of (1-&gt;4)-beta-D-glucosidic linkages in cellulose, lichenin and cereal beta-D-glucans.</text>
        <dbReference type="EC" id="3.2.1.4"/>
    </reaction>
</comment>
<keyword evidence="5 7" id="KW-0378">Hydrolase</keyword>
<accession>A0AA38R5P2</accession>
<name>A0AA38R5P2_9PEZI</name>
<keyword evidence="11" id="KW-1185">Reference proteome</keyword>
<sequence length="390" mass="41035">MKTLVLTTAFAAGAALADQGAWAQCGGIGWTGSTKCVSGYSCVKSNDYYSQCLPGTAAGTTLATSTKTAATTAGPAPTGGAGQAGKLRWVGVSESVAEFGQGTYPGVYGKDFYFPDSGTIQTLIQQGYNMFRVAFAMERLVPSVSGALNAAYLANLTTTVNAITSAGAYAVLDPHNFGRFNGAVITSTADFKSFWGKLAGQFKGNAKVVFDTNNEYHDMDQTLVLNLNQAAIDGIRGAGATSQWIFVEGNSYTGAWTWNTTNTNLAALTDPQNKIVYEMHQYLDSDGSGTSATCVNSDIGVQRISGATAWLKANGKQGVLGEFAGGANTVCQTAVKGLLDHLAQNSDVWTGALWWAAGPWWGNYIYSFEPPSGTGYTYYNSLLKTYAPGV</sequence>
<dbReference type="EC" id="3.2.1.4" evidence="3"/>
<feature type="chain" id="PRO_5041405380" description="cellulase" evidence="8">
    <location>
        <begin position="24"/>
        <end position="390"/>
    </location>
</feature>
<keyword evidence="4 8" id="KW-0732">Signal</keyword>
<dbReference type="GO" id="GO:0030248">
    <property type="term" value="F:cellulose binding"/>
    <property type="evidence" value="ECO:0007669"/>
    <property type="project" value="InterPro"/>
</dbReference>
<dbReference type="PROSITE" id="PS51164">
    <property type="entry name" value="CBM1_2"/>
    <property type="match status" value="1"/>
</dbReference>
<evidence type="ECO:0000256" key="1">
    <source>
        <dbReference type="ARBA" id="ARBA00000966"/>
    </source>
</evidence>
<dbReference type="Proteomes" id="UP001174691">
    <property type="component" value="Unassembled WGS sequence"/>
</dbReference>
<dbReference type="InterPro" id="IPR017853">
    <property type="entry name" value="GH"/>
</dbReference>
<dbReference type="Pfam" id="PF00150">
    <property type="entry name" value="Cellulase"/>
    <property type="match status" value="1"/>
</dbReference>
<dbReference type="SUPFAM" id="SSF57180">
    <property type="entry name" value="Cellulose-binding domain"/>
    <property type="match status" value="1"/>
</dbReference>
<comment type="similarity">
    <text evidence="2 7">Belongs to the glycosyl hydrolase 5 (cellulase A) family.</text>
</comment>
<evidence type="ECO:0000256" key="5">
    <source>
        <dbReference type="ARBA" id="ARBA00022801"/>
    </source>
</evidence>
<comment type="caution">
    <text evidence="10">The sequence shown here is derived from an EMBL/GenBank/DDBJ whole genome shotgun (WGS) entry which is preliminary data.</text>
</comment>
<feature type="signal peptide" evidence="8">
    <location>
        <begin position="1"/>
        <end position="23"/>
    </location>
</feature>
<protein>
    <recommendedName>
        <fullName evidence="3">cellulase</fullName>
        <ecNumber evidence="3">3.2.1.4</ecNumber>
    </recommendedName>
</protein>
<dbReference type="PANTHER" id="PTHR34142:SF1">
    <property type="entry name" value="GLYCOSIDE HYDROLASE FAMILY 5 DOMAIN-CONTAINING PROTEIN"/>
    <property type="match status" value="1"/>
</dbReference>
<dbReference type="SUPFAM" id="SSF51445">
    <property type="entry name" value="(Trans)glycosidases"/>
    <property type="match status" value="1"/>
</dbReference>
<dbReference type="SMART" id="SM00236">
    <property type="entry name" value="fCBD"/>
    <property type="match status" value="1"/>
</dbReference>
<dbReference type="InterPro" id="IPR035971">
    <property type="entry name" value="CBD_sf"/>
</dbReference>
<evidence type="ECO:0000256" key="4">
    <source>
        <dbReference type="ARBA" id="ARBA00022729"/>
    </source>
</evidence>
<dbReference type="EMBL" id="JANBVN010000171">
    <property type="protein sequence ID" value="KAJ9136769.1"/>
    <property type="molecule type" value="Genomic_DNA"/>
</dbReference>
<evidence type="ECO:0000256" key="7">
    <source>
        <dbReference type="RuleBase" id="RU361153"/>
    </source>
</evidence>
<dbReference type="FunFam" id="3.20.20.80:FF:000078">
    <property type="entry name" value="Endo-beta-1,4-glucanase B"/>
    <property type="match status" value="1"/>
</dbReference>
<dbReference type="GO" id="GO:0005576">
    <property type="term" value="C:extracellular region"/>
    <property type="evidence" value="ECO:0007669"/>
    <property type="project" value="InterPro"/>
</dbReference>
<dbReference type="AlphaFoldDB" id="A0AA38R5P2"/>
<evidence type="ECO:0000313" key="10">
    <source>
        <dbReference type="EMBL" id="KAJ9136769.1"/>
    </source>
</evidence>
<evidence type="ECO:0000256" key="8">
    <source>
        <dbReference type="SAM" id="SignalP"/>
    </source>
</evidence>
<evidence type="ECO:0000256" key="6">
    <source>
        <dbReference type="ARBA" id="ARBA00023295"/>
    </source>
</evidence>
<organism evidence="10 11">
    <name type="scientific">Coniochaeta hoffmannii</name>
    <dbReference type="NCBI Taxonomy" id="91930"/>
    <lineage>
        <taxon>Eukaryota</taxon>
        <taxon>Fungi</taxon>
        <taxon>Dikarya</taxon>
        <taxon>Ascomycota</taxon>
        <taxon>Pezizomycotina</taxon>
        <taxon>Sordariomycetes</taxon>
        <taxon>Sordariomycetidae</taxon>
        <taxon>Coniochaetales</taxon>
        <taxon>Coniochaetaceae</taxon>
        <taxon>Coniochaeta</taxon>
    </lineage>
</organism>
<dbReference type="InterPro" id="IPR001547">
    <property type="entry name" value="Glyco_hydro_5"/>
</dbReference>
<evidence type="ECO:0000256" key="3">
    <source>
        <dbReference type="ARBA" id="ARBA00012601"/>
    </source>
</evidence>
<feature type="domain" description="CBM1" evidence="9">
    <location>
        <begin position="17"/>
        <end position="53"/>
    </location>
</feature>
<dbReference type="InterPro" id="IPR000254">
    <property type="entry name" value="CBD"/>
</dbReference>
<keyword evidence="6 7" id="KW-0326">Glycosidase</keyword>